<dbReference type="Gene3D" id="1.20.80.10">
    <property type="match status" value="1"/>
</dbReference>
<dbReference type="CDD" id="cd13282">
    <property type="entry name" value="PH1_PLEKHH1_PLEKHH2"/>
    <property type="match status" value="1"/>
</dbReference>
<protein>
    <submittedName>
        <fullName evidence="9">Pleckstrin homology domain-containing family H member 2</fullName>
    </submittedName>
</protein>
<dbReference type="InterPro" id="IPR019749">
    <property type="entry name" value="Band_41_domain"/>
</dbReference>
<evidence type="ECO:0000256" key="2">
    <source>
        <dbReference type="ARBA" id="ARBA00023054"/>
    </source>
</evidence>
<feature type="domain" description="PH" evidence="5">
    <location>
        <begin position="692"/>
        <end position="787"/>
    </location>
</feature>
<feature type="compositionally biased region" description="Acidic residues" evidence="4">
    <location>
        <begin position="323"/>
        <end position="334"/>
    </location>
</feature>
<reference evidence="9" key="1">
    <citation type="submission" date="2025-08" db="UniProtKB">
        <authorList>
            <consortium name="RefSeq"/>
        </authorList>
    </citation>
    <scope>IDENTIFICATION</scope>
</reference>
<feature type="region of interest" description="Disordered" evidence="4">
    <location>
        <begin position="1461"/>
        <end position="1483"/>
    </location>
</feature>
<dbReference type="CDD" id="cd00821">
    <property type="entry name" value="PH"/>
    <property type="match status" value="1"/>
</dbReference>
<dbReference type="Pfam" id="PF00169">
    <property type="entry name" value="PH"/>
    <property type="match status" value="1"/>
</dbReference>
<dbReference type="InterPro" id="IPR019748">
    <property type="entry name" value="FERM_central"/>
</dbReference>
<dbReference type="SMART" id="SM00295">
    <property type="entry name" value="B41"/>
    <property type="match status" value="1"/>
</dbReference>
<dbReference type="GeneID" id="105900031"/>
<dbReference type="InterPro" id="IPR011993">
    <property type="entry name" value="PH-like_dom_sf"/>
</dbReference>
<dbReference type="Pfam" id="PF00784">
    <property type="entry name" value="MyTH4"/>
    <property type="match status" value="1"/>
</dbReference>
<keyword evidence="8" id="KW-1185">Reference proteome</keyword>
<dbReference type="InterPro" id="IPR001849">
    <property type="entry name" value="PH_domain"/>
</dbReference>
<dbReference type="FunFam" id="1.25.40.530:FF:000001">
    <property type="entry name" value="Pleckstrin homology domain-containing family H member 2"/>
    <property type="match status" value="1"/>
</dbReference>
<feature type="compositionally biased region" description="Low complexity" evidence="4">
    <location>
        <begin position="624"/>
        <end position="636"/>
    </location>
</feature>
<sequence length="1483" mass="165062">MAEGEDCSTISDWKERCITLETLLFKFREQIMKIRQLTAEKLHQLETQVMEAERRAYEANQQVQWMEEHLKAADGKAGDSELHLLKHCQELQSLLQGKDDLITGLEHQLEEQKQIRVQDAKTVEEKAAKIKEWVMLKLKEFETENTTLRETNQQQGAQILALQKQLQVLEQMRSGGSVPSRPGEAHRLSSLTFGCFQVRGKSPQVLTGPHSAQRPVCSDPAVPRSTDRRTSPERDPPEASAEAEDQSCDPSDVPRLEARGEGDPSRGGGSPSRGADSSAASRPGSEAYLTASDDSSSLFDEDMQRAERPTLVLHPHHLLPVGDADDDDDDDDDGPSNANGKGNDTASPDDLSRRFQSQRLDSSSWSSGDATLSPGLPPALTPKRPTPSRDANADPASPKQPRLRIPVAGASVDTGLAKRHLSQPMPLPSPLLVMEAGRGRTHTRNAISMLRPPRPQETDLDQEQEEMETGGEEEQGEEEKGEKEEREKKISLVPTEVPAKMAVVETEAPQSPPNSVPANKPPTPPLHRFPSWESRIYAVAKSGISLSESSCTDVTNKDPSQKSSYPAVLLYSSLIYRDMNMPTYTSLKGRATLLSSDLSDECCSSSEEESSEESCVSAGEDGSLRSSHTSESSSHKGSPRTLKRAVSMSSMTSESDYAIPPDAYSTDTECSEPEHKLPKTSSPVCDGGKNESMEKSGYLLKMVKTWKKTWKRRWFVLKDGELLYYKSPSDVIRKPQGQIVLSASSSITRGDGKQMLQVVTGKRVYSLKADSPNLLEEWLRVLQSVLRVKAASPLFTQPDARPTMKGHVTKVKHGYSKRVWCALFGKTLYYFRSQEDKFPLGQIRLWEARTEEVDRSCDSGDHKWALQEGKSSTCTLLVQPPGQGPTYLLIESQQEKVAWLYHLSVAAGTSVGQFGTEFEQLVGKLYSVDGDPGSQIWRHPVLCFSKEALSSPLTTLPSKALQTEAVKLFKTCQLFINVAIDAPAIDYHVSLAQSALQVCLTHPELQNEFYCQLIKQTRKRQPPGQPGPLQGWQFLALCVGLFMPQHPFIWLLQVHLSKHGDSRTEVGKYAIYCQRSLERTQQRGERQARPSRMEILSLLLRNPYHHSLPFSVPVHFLNNTYQVVSFDASTTVEEFQSRLNQDSCIRKTSQSGFCLYSDDPAAQDPEHYLQGGLKICDIIAKWEEASKHTGKSETAKSVRFTYKNRLYFSHQVRGETERERLLLAYQTNEEIVAGHFPVNKELALEMTALLAQVEFGDFERPFSPSGSAGSQTKSSQTVKQVLERFYPKHYRRAYSEEQLRQLSQRLSSRWASLRGRSSPECVRIYLTVARKWTFFGAKLFDAEPISPSSLPSGHVRLAVHEEGISVLEFNSIKLLLSYPLRTIVSFGASGQDFMLVVSKASGGNTCKDKTTEKHLFAMATSKLRELTLLIAAYTNCAHQQKSAAHHLSAPALLLAQPDLKSHDFRSKSPPTPACRPSKAPTLL</sequence>
<dbReference type="SUPFAM" id="SSF50729">
    <property type="entry name" value="PH domain-like"/>
    <property type="match status" value="2"/>
</dbReference>
<dbReference type="CDD" id="cd14473">
    <property type="entry name" value="FERM_B-lobe"/>
    <property type="match status" value="1"/>
</dbReference>
<keyword evidence="1" id="KW-0677">Repeat</keyword>
<dbReference type="Pfam" id="PF00373">
    <property type="entry name" value="FERM_M"/>
    <property type="match status" value="1"/>
</dbReference>
<dbReference type="GO" id="GO:0030835">
    <property type="term" value="P:negative regulation of actin filament depolymerization"/>
    <property type="evidence" value="ECO:0007669"/>
    <property type="project" value="TreeGrafter"/>
</dbReference>
<dbReference type="Gene3D" id="1.25.40.530">
    <property type="entry name" value="MyTH4 domain"/>
    <property type="match status" value="1"/>
</dbReference>
<dbReference type="GO" id="GO:0003779">
    <property type="term" value="F:actin binding"/>
    <property type="evidence" value="ECO:0007669"/>
    <property type="project" value="TreeGrafter"/>
</dbReference>
<dbReference type="GO" id="GO:0005856">
    <property type="term" value="C:cytoskeleton"/>
    <property type="evidence" value="ECO:0007669"/>
    <property type="project" value="InterPro"/>
</dbReference>
<feature type="compositionally biased region" description="Basic and acidic residues" evidence="4">
    <location>
        <begin position="225"/>
        <end position="237"/>
    </location>
</feature>
<dbReference type="InterPro" id="IPR035963">
    <property type="entry name" value="FERM_2"/>
</dbReference>
<evidence type="ECO:0000259" key="7">
    <source>
        <dbReference type="PROSITE" id="PS51016"/>
    </source>
</evidence>
<dbReference type="KEGG" id="char:105900031"/>
<dbReference type="PROSITE" id="PS50057">
    <property type="entry name" value="FERM_3"/>
    <property type="match status" value="1"/>
</dbReference>
<feature type="compositionally biased region" description="Basic and acidic residues" evidence="4">
    <location>
        <begin position="478"/>
        <end position="489"/>
    </location>
</feature>
<dbReference type="PROSITE" id="PS51016">
    <property type="entry name" value="MYTH4"/>
    <property type="match status" value="1"/>
</dbReference>
<dbReference type="CTD" id="130271"/>
<evidence type="ECO:0000259" key="6">
    <source>
        <dbReference type="PROSITE" id="PS50057"/>
    </source>
</evidence>
<evidence type="ECO:0000313" key="9">
    <source>
        <dbReference type="RefSeq" id="XP_031435286.1"/>
    </source>
</evidence>
<dbReference type="InterPro" id="IPR014352">
    <property type="entry name" value="FERM/acyl-CoA-bd_prot_sf"/>
</dbReference>
<feature type="region of interest" description="Disordered" evidence="4">
    <location>
        <begin position="450"/>
        <end position="489"/>
    </location>
</feature>
<dbReference type="SMART" id="SM00233">
    <property type="entry name" value="PH"/>
    <property type="match status" value="2"/>
</dbReference>
<dbReference type="FunFam" id="2.30.29.30:FF:000286">
    <property type="entry name" value="PH-protein kinase domain containing protein"/>
    <property type="match status" value="1"/>
</dbReference>
<dbReference type="Proteomes" id="UP000515152">
    <property type="component" value="Chromosome 13"/>
</dbReference>
<dbReference type="SUPFAM" id="SSF47031">
    <property type="entry name" value="Second domain of FERM"/>
    <property type="match status" value="1"/>
</dbReference>
<feature type="domain" description="PH" evidence="5">
    <location>
        <begin position="801"/>
        <end position="908"/>
    </location>
</feature>
<evidence type="ECO:0000256" key="4">
    <source>
        <dbReference type="SAM" id="MobiDB-lite"/>
    </source>
</evidence>
<dbReference type="PANTHER" id="PTHR22903:SF3">
    <property type="entry name" value="PLECKSTRIN HOMOLOGY DOMAIN-CONTAINING FAMILY H MEMBER 2"/>
    <property type="match status" value="1"/>
</dbReference>
<feature type="compositionally biased region" description="Low complexity" evidence="4">
    <location>
        <begin position="272"/>
        <end position="285"/>
    </location>
</feature>
<feature type="region of interest" description="Disordered" evidence="4">
    <location>
        <begin position="602"/>
        <end position="688"/>
    </location>
</feature>
<feature type="domain" description="FERM" evidence="6">
    <location>
        <begin position="1110"/>
        <end position="1441"/>
    </location>
</feature>
<dbReference type="PANTHER" id="PTHR22903">
    <property type="entry name" value="PLEKHH PROTEIN"/>
    <property type="match status" value="1"/>
</dbReference>
<dbReference type="Pfam" id="PF21989">
    <property type="entry name" value="RA_2"/>
    <property type="match status" value="1"/>
</dbReference>
<feature type="compositionally biased region" description="Polar residues" evidence="4">
    <location>
        <begin position="336"/>
        <end position="346"/>
    </location>
</feature>
<name>A0A6P8GE09_CLUHA</name>
<dbReference type="Gene3D" id="3.10.20.90">
    <property type="entry name" value="Phosphatidylinositol 3-kinase Catalytic Subunit, Chain A, domain 1"/>
    <property type="match status" value="1"/>
</dbReference>
<feature type="coiled-coil region" evidence="3">
    <location>
        <begin position="35"/>
        <end position="62"/>
    </location>
</feature>
<accession>A0A6P8GE09</accession>
<evidence type="ECO:0000256" key="3">
    <source>
        <dbReference type="SAM" id="Coils"/>
    </source>
</evidence>
<organism evidence="8 9">
    <name type="scientific">Clupea harengus</name>
    <name type="common">Atlantic herring</name>
    <dbReference type="NCBI Taxonomy" id="7950"/>
    <lineage>
        <taxon>Eukaryota</taxon>
        <taxon>Metazoa</taxon>
        <taxon>Chordata</taxon>
        <taxon>Craniata</taxon>
        <taxon>Vertebrata</taxon>
        <taxon>Euteleostomi</taxon>
        <taxon>Actinopterygii</taxon>
        <taxon>Neopterygii</taxon>
        <taxon>Teleostei</taxon>
        <taxon>Clupei</taxon>
        <taxon>Clupeiformes</taxon>
        <taxon>Clupeoidei</taxon>
        <taxon>Clupeidae</taxon>
        <taxon>Clupea</taxon>
    </lineage>
</organism>
<keyword evidence="2 3" id="KW-0175">Coiled coil</keyword>
<evidence type="ECO:0000313" key="8">
    <source>
        <dbReference type="Proteomes" id="UP000515152"/>
    </source>
</evidence>
<dbReference type="GO" id="GO:0005737">
    <property type="term" value="C:cytoplasm"/>
    <property type="evidence" value="ECO:0007669"/>
    <property type="project" value="TreeGrafter"/>
</dbReference>
<proteinExistence type="predicted"/>
<dbReference type="PROSITE" id="PS50003">
    <property type="entry name" value="PH_DOMAIN"/>
    <property type="match status" value="2"/>
</dbReference>
<feature type="domain" description="MyTH4" evidence="7">
    <location>
        <begin position="944"/>
        <end position="1099"/>
    </location>
</feature>
<evidence type="ECO:0000256" key="1">
    <source>
        <dbReference type="ARBA" id="ARBA00022737"/>
    </source>
</evidence>
<dbReference type="InterPro" id="IPR000857">
    <property type="entry name" value="MyTH4_dom"/>
</dbReference>
<dbReference type="InterPro" id="IPR000299">
    <property type="entry name" value="FERM_domain"/>
</dbReference>
<dbReference type="RefSeq" id="XP_031435286.1">
    <property type="nucleotide sequence ID" value="XM_031579426.2"/>
</dbReference>
<dbReference type="SMART" id="SM00139">
    <property type="entry name" value="MyTH4"/>
    <property type="match status" value="1"/>
</dbReference>
<dbReference type="Gene3D" id="2.30.29.30">
    <property type="entry name" value="Pleckstrin-homology domain (PH domain)/Phosphotyrosine-binding domain (PTB)"/>
    <property type="match status" value="3"/>
</dbReference>
<evidence type="ECO:0000259" key="5">
    <source>
        <dbReference type="PROSITE" id="PS50003"/>
    </source>
</evidence>
<feature type="compositionally biased region" description="Basic and acidic residues" evidence="4">
    <location>
        <begin position="252"/>
        <end position="264"/>
    </location>
</feature>
<feature type="compositionally biased region" description="Acidic residues" evidence="4">
    <location>
        <begin position="458"/>
        <end position="477"/>
    </location>
</feature>
<feature type="region of interest" description="Disordered" evidence="4">
    <location>
        <begin position="204"/>
        <end position="431"/>
    </location>
</feature>
<dbReference type="OrthoDB" id="6285196at2759"/>
<dbReference type="InterPro" id="IPR038185">
    <property type="entry name" value="MyTH4_dom_sf"/>
</dbReference>
<gene>
    <name evidence="9" type="primary">plekhh2</name>
</gene>